<dbReference type="SUPFAM" id="SSF50193">
    <property type="entry name" value="Ribosomal protein L14"/>
    <property type="match status" value="1"/>
</dbReference>
<name>A0A450UY01_9GAMM</name>
<dbReference type="InterPro" id="IPR000218">
    <property type="entry name" value="Ribosomal_uL14"/>
</dbReference>
<dbReference type="InterPro" id="IPR005745">
    <property type="entry name" value="Ribosomal_uL14_bac-type"/>
</dbReference>
<dbReference type="InterPro" id="IPR036853">
    <property type="entry name" value="Ribosomal_uL14_sf"/>
</dbReference>
<sequence>MIQMQSMLDAADNSGARRLMCIKVLGGSHRRYAHIGDIIRVAIKEAIPRGKVKKGELYHAVVVRTCKGVRRSDGSLIRFDKNAAVLLNNQFQPIGTRIFGPVTRELRTERFMKIVSLAPEVL</sequence>
<protein>
    <recommendedName>
        <fullName evidence="5">Large ribosomal subunit protein uL14</fullName>
    </recommendedName>
</protein>
<evidence type="ECO:0000256" key="3">
    <source>
        <dbReference type="ARBA" id="ARBA00022980"/>
    </source>
</evidence>
<dbReference type="Pfam" id="PF00238">
    <property type="entry name" value="Ribosomal_L14"/>
    <property type="match status" value="1"/>
</dbReference>
<evidence type="ECO:0000256" key="5">
    <source>
        <dbReference type="HAMAP-Rule" id="MF_01367"/>
    </source>
</evidence>
<dbReference type="InterPro" id="IPR019972">
    <property type="entry name" value="Ribosomal_uL14_CS"/>
</dbReference>
<keyword evidence="1 5" id="KW-0699">rRNA-binding</keyword>
<dbReference type="PANTHER" id="PTHR11761">
    <property type="entry name" value="50S/60S RIBOSOMAL PROTEIN L14/L23"/>
    <property type="match status" value="1"/>
</dbReference>
<dbReference type="AlphaFoldDB" id="A0A450UY01"/>
<evidence type="ECO:0000313" key="9">
    <source>
        <dbReference type="EMBL" id="VFJ97383.1"/>
    </source>
</evidence>
<dbReference type="CDD" id="cd00337">
    <property type="entry name" value="Ribosomal_uL14"/>
    <property type="match status" value="1"/>
</dbReference>
<keyword evidence="4 5" id="KW-0687">Ribonucleoprotein</keyword>
<dbReference type="GO" id="GO:0003735">
    <property type="term" value="F:structural constituent of ribosome"/>
    <property type="evidence" value="ECO:0007669"/>
    <property type="project" value="InterPro"/>
</dbReference>
<comment type="similarity">
    <text evidence="5 6">Belongs to the universal ribosomal protein uL14 family.</text>
</comment>
<keyword evidence="3 5" id="KW-0689">Ribosomal protein</keyword>
<comment type="subunit">
    <text evidence="5">Part of the 50S ribosomal subunit. Forms a cluster with proteins L3 and L19. In the 70S ribosome, L14 and L19 interact and together make contacts with the 16S rRNA in bridges B5 and B8.</text>
</comment>
<evidence type="ECO:0000256" key="7">
    <source>
        <dbReference type="RuleBase" id="RU003950"/>
    </source>
</evidence>
<dbReference type="Gene3D" id="2.40.150.20">
    <property type="entry name" value="Ribosomal protein L14"/>
    <property type="match status" value="1"/>
</dbReference>
<evidence type="ECO:0000256" key="6">
    <source>
        <dbReference type="RuleBase" id="RU003949"/>
    </source>
</evidence>
<dbReference type="HAMAP" id="MF_01367">
    <property type="entry name" value="Ribosomal_uL14"/>
    <property type="match status" value="1"/>
</dbReference>
<reference evidence="9" key="1">
    <citation type="submission" date="2019-02" db="EMBL/GenBank/DDBJ databases">
        <authorList>
            <person name="Gruber-Vodicka R. H."/>
            <person name="Seah K. B. B."/>
        </authorList>
    </citation>
    <scope>NUCLEOTIDE SEQUENCE</scope>
    <source>
        <strain evidence="9">BECK_M6</strain>
        <strain evidence="8">BECK_M7</strain>
    </source>
</reference>
<evidence type="ECO:0000256" key="2">
    <source>
        <dbReference type="ARBA" id="ARBA00022884"/>
    </source>
</evidence>
<dbReference type="FunFam" id="2.40.150.20:FF:000001">
    <property type="entry name" value="50S ribosomal protein L14"/>
    <property type="match status" value="1"/>
</dbReference>
<gene>
    <name evidence="5" type="primary">rplN</name>
    <name evidence="9" type="ORF">BECKLFY1418A_GA0070994_10699</name>
    <name evidence="8" type="ORF">BECKLFY1418B_GA0070995_10699</name>
</gene>
<accession>A0A450UY01</accession>
<dbReference type="GO" id="GO:0006412">
    <property type="term" value="P:translation"/>
    <property type="evidence" value="ECO:0007669"/>
    <property type="project" value="UniProtKB-UniRule"/>
</dbReference>
<dbReference type="GO" id="GO:0022625">
    <property type="term" value="C:cytosolic large ribosomal subunit"/>
    <property type="evidence" value="ECO:0007669"/>
    <property type="project" value="TreeGrafter"/>
</dbReference>
<comment type="function">
    <text evidence="5 7">Binds to 23S rRNA. Forms part of two intersubunit bridges in the 70S ribosome.</text>
</comment>
<keyword evidence="2 5" id="KW-0694">RNA-binding</keyword>
<dbReference type="PROSITE" id="PS00049">
    <property type="entry name" value="RIBOSOMAL_L14"/>
    <property type="match status" value="1"/>
</dbReference>
<dbReference type="EMBL" id="CAADFF010000069">
    <property type="protein sequence ID" value="VFJ95386.1"/>
    <property type="molecule type" value="Genomic_DNA"/>
</dbReference>
<dbReference type="PANTHER" id="PTHR11761:SF3">
    <property type="entry name" value="LARGE RIBOSOMAL SUBUNIT PROTEIN UL14M"/>
    <property type="match status" value="1"/>
</dbReference>
<evidence type="ECO:0000256" key="4">
    <source>
        <dbReference type="ARBA" id="ARBA00023274"/>
    </source>
</evidence>
<dbReference type="EMBL" id="CAADFH010000069">
    <property type="protein sequence ID" value="VFJ97383.1"/>
    <property type="molecule type" value="Genomic_DNA"/>
</dbReference>
<dbReference type="NCBIfam" id="TIGR01067">
    <property type="entry name" value="rplN_bact"/>
    <property type="match status" value="1"/>
</dbReference>
<dbReference type="GO" id="GO:0070180">
    <property type="term" value="F:large ribosomal subunit rRNA binding"/>
    <property type="evidence" value="ECO:0007669"/>
    <property type="project" value="TreeGrafter"/>
</dbReference>
<proteinExistence type="inferred from homology"/>
<evidence type="ECO:0000313" key="8">
    <source>
        <dbReference type="EMBL" id="VFJ95386.1"/>
    </source>
</evidence>
<organism evidence="9">
    <name type="scientific">Candidatus Kentrum sp. LFY</name>
    <dbReference type="NCBI Taxonomy" id="2126342"/>
    <lineage>
        <taxon>Bacteria</taxon>
        <taxon>Pseudomonadati</taxon>
        <taxon>Pseudomonadota</taxon>
        <taxon>Gammaproteobacteria</taxon>
        <taxon>Candidatus Kentrum</taxon>
    </lineage>
</organism>
<evidence type="ECO:0000256" key="1">
    <source>
        <dbReference type="ARBA" id="ARBA00022730"/>
    </source>
</evidence>
<dbReference type="SMART" id="SM01374">
    <property type="entry name" value="Ribosomal_L14"/>
    <property type="match status" value="1"/>
</dbReference>